<evidence type="ECO:0000313" key="2">
    <source>
        <dbReference type="EMBL" id="EGD57501.1"/>
    </source>
</evidence>
<dbReference type="PRINTS" id="PR00598">
    <property type="entry name" value="HTHMARR"/>
</dbReference>
<dbReference type="PROSITE" id="PS50995">
    <property type="entry name" value="HTH_MARR_2"/>
    <property type="match status" value="1"/>
</dbReference>
<reference evidence="2 3" key="1">
    <citation type="journal article" date="2012" name="J. Bacteriol.">
        <title>Draft Genome Sequence of Novosphingobium nitrogenifigens Y88T.</title>
        <authorList>
            <person name="Strabala T.J."/>
            <person name="Macdonald L."/>
            <person name="Liu V."/>
            <person name="Smit A.M."/>
        </authorList>
    </citation>
    <scope>NUCLEOTIDE SEQUENCE [LARGE SCALE GENOMIC DNA]</scope>
    <source>
        <strain evidence="2 3">DSM 19370</strain>
    </source>
</reference>
<dbReference type="SMART" id="SM00347">
    <property type="entry name" value="HTH_MARR"/>
    <property type="match status" value="1"/>
</dbReference>
<dbReference type="InterPro" id="IPR000835">
    <property type="entry name" value="HTH_MarR-typ"/>
</dbReference>
<sequence>MNDDPATPIPDQARDLSWGLSNRLFFRLYQCTNMLHKTGTKALEAHSITTQQWAVLGALTRPTFVPGVAVGDLATFLLVSRQNLAGVLQRLEAMAYIERVVDPKDSRSRLILLTAKGRSLWDANMRPVIADYYREALAGFSTEDKIHLVHYLDKMLRNFKAIDPDPTGGK</sequence>
<proteinExistence type="predicted"/>
<keyword evidence="3" id="KW-1185">Reference proteome</keyword>
<dbReference type="Pfam" id="PF12802">
    <property type="entry name" value="MarR_2"/>
    <property type="match status" value="1"/>
</dbReference>
<dbReference type="GO" id="GO:0003700">
    <property type="term" value="F:DNA-binding transcription factor activity"/>
    <property type="evidence" value="ECO:0007669"/>
    <property type="project" value="InterPro"/>
</dbReference>
<comment type="caution">
    <text evidence="2">The sequence shown here is derived from an EMBL/GenBank/DDBJ whole genome shotgun (WGS) entry which is preliminary data.</text>
</comment>
<dbReference type="GO" id="GO:0006950">
    <property type="term" value="P:response to stress"/>
    <property type="evidence" value="ECO:0007669"/>
    <property type="project" value="TreeGrafter"/>
</dbReference>
<dbReference type="Proteomes" id="UP000004728">
    <property type="component" value="Unassembled WGS sequence"/>
</dbReference>
<dbReference type="eggNOG" id="COG1846">
    <property type="taxonomic scope" value="Bacteria"/>
</dbReference>
<dbReference type="SUPFAM" id="SSF46785">
    <property type="entry name" value="Winged helix' DNA-binding domain"/>
    <property type="match status" value="1"/>
</dbReference>
<dbReference type="PANTHER" id="PTHR33164">
    <property type="entry name" value="TRANSCRIPTIONAL REGULATOR, MARR FAMILY"/>
    <property type="match status" value="1"/>
</dbReference>
<dbReference type="AlphaFoldDB" id="F1ZD12"/>
<organism evidence="2 3">
    <name type="scientific">Novosphingobium nitrogenifigens DSM 19370</name>
    <dbReference type="NCBI Taxonomy" id="983920"/>
    <lineage>
        <taxon>Bacteria</taxon>
        <taxon>Pseudomonadati</taxon>
        <taxon>Pseudomonadota</taxon>
        <taxon>Alphaproteobacteria</taxon>
        <taxon>Sphingomonadales</taxon>
        <taxon>Sphingomonadaceae</taxon>
        <taxon>Novosphingobium</taxon>
    </lineage>
</organism>
<dbReference type="PANTHER" id="PTHR33164:SF43">
    <property type="entry name" value="HTH-TYPE TRANSCRIPTIONAL REPRESSOR YETL"/>
    <property type="match status" value="1"/>
</dbReference>
<dbReference type="EMBL" id="AEWJ01000065">
    <property type="protein sequence ID" value="EGD57501.1"/>
    <property type="molecule type" value="Genomic_DNA"/>
</dbReference>
<dbReference type="HOGENOM" id="CLU_083287_18_7_5"/>
<dbReference type="STRING" id="983920.Y88_3811"/>
<dbReference type="InterPro" id="IPR036388">
    <property type="entry name" value="WH-like_DNA-bd_sf"/>
</dbReference>
<gene>
    <name evidence="2" type="ORF">Y88_3811</name>
</gene>
<dbReference type="InterPro" id="IPR039422">
    <property type="entry name" value="MarR/SlyA-like"/>
</dbReference>
<dbReference type="InParanoid" id="F1ZD12"/>
<dbReference type="Gene3D" id="1.10.10.10">
    <property type="entry name" value="Winged helix-like DNA-binding domain superfamily/Winged helix DNA-binding domain"/>
    <property type="match status" value="1"/>
</dbReference>
<protein>
    <submittedName>
        <fullName evidence="2">MarR family transcriptional regulator</fullName>
    </submittedName>
</protein>
<dbReference type="InterPro" id="IPR036390">
    <property type="entry name" value="WH_DNA-bd_sf"/>
</dbReference>
<dbReference type="OrthoDB" id="582199at2"/>
<evidence type="ECO:0000259" key="1">
    <source>
        <dbReference type="PROSITE" id="PS50995"/>
    </source>
</evidence>
<name>F1ZD12_9SPHN</name>
<evidence type="ECO:0000313" key="3">
    <source>
        <dbReference type="Proteomes" id="UP000004728"/>
    </source>
</evidence>
<dbReference type="RefSeq" id="WP_008071291.1">
    <property type="nucleotide sequence ID" value="NZ_AQWK01000004.1"/>
</dbReference>
<feature type="domain" description="HTH marR-type" evidence="1">
    <location>
        <begin position="21"/>
        <end position="157"/>
    </location>
</feature>
<accession>F1ZD12</accession>